<comment type="caution">
    <text evidence="1">The sequence shown here is derived from an EMBL/GenBank/DDBJ whole genome shotgun (WGS) entry which is preliminary data.</text>
</comment>
<proteinExistence type="predicted"/>
<evidence type="ECO:0000313" key="2">
    <source>
        <dbReference type="Proteomes" id="UP001065298"/>
    </source>
</evidence>
<dbReference type="EMBL" id="CM046515">
    <property type="protein sequence ID" value="KAI8649235.1"/>
    <property type="molecule type" value="Genomic_DNA"/>
</dbReference>
<reference evidence="1" key="1">
    <citation type="submission" date="2022-06" db="EMBL/GenBank/DDBJ databases">
        <title>Fusarium solani species complex genomes reveal bases of compartmentalisation and animal pathogenesis.</title>
        <authorList>
            <person name="Tsai I.J."/>
        </authorList>
    </citation>
    <scope>NUCLEOTIDE SEQUENCE</scope>
    <source>
        <strain evidence="1">Fu6.1</strain>
    </source>
</reference>
<keyword evidence="2" id="KW-1185">Reference proteome</keyword>
<sequence length="471" mass="50887">MTVQFGSNEGTALSASELHPVTKLFAEFIANAEPSILPPTLISRLKEYFLDYLGVTIAASHEWESTEKIVHGIVALGARNGSSTVPLKGSNFLPQYAGLLNATFGHTMDFDDTYALGTLHAGTCAWPAALTQAELLGSEGATSEQFLLAAAVGYEIICRLGGKLRNDAYERGFHNTATAGIFGAVAAISVLKRLCASTIETAFGLALSKAAGSMQYLENGSWNKRVHPGFAVHDAFVCVSLAEAGVVGAARSIEGKYGFLHSYTPRTGHDLPSLTADLGVRWDFLKTALKPYPACRMTHGLIEVGGSIGLQNKGREVKRMIISLSSPNHLVVGSRIPNKLHPDNIVDAQFSAYFQLAHAWLHGPETGVEFAKRLEDESIHILSDNIECITDDTVTAMGSKLHIEYADGESQDVDIPFPLGEPEHPFNREQAEAKYFSLVVPVLGKEKAREIKALVEELEESSVVKLLHMIA</sequence>
<dbReference type="Proteomes" id="UP001065298">
    <property type="component" value="Chromosome 13"/>
</dbReference>
<accession>A0ACC0QCV5</accession>
<protein>
    <submittedName>
        <fullName evidence="1">Uncharacterized protein</fullName>
    </submittedName>
</protein>
<organism evidence="1 2">
    <name type="scientific">Fusarium keratoplasticum</name>
    <dbReference type="NCBI Taxonomy" id="1328300"/>
    <lineage>
        <taxon>Eukaryota</taxon>
        <taxon>Fungi</taxon>
        <taxon>Dikarya</taxon>
        <taxon>Ascomycota</taxon>
        <taxon>Pezizomycotina</taxon>
        <taxon>Sordariomycetes</taxon>
        <taxon>Hypocreomycetidae</taxon>
        <taxon>Hypocreales</taxon>
        <taxon>Nectriaceae</taxon>
        <taxon>Fusarium</taxon>
        <taxon>Fusarium solani species complex</taxon>
    </lineage>
</organism>
<evidence type="ECO:0000313" key="1">
    <source>
        <dbReference type="EMBL" id="KAI8649235.1"/>
    </source>
</evidence>
<gene>
    <name evidence="1" type="ORF">NCS57_01460000</name>
</gene>
<name>A0ACC0QCV5_9HYPO</name>